<gene>
    <name evidence="14" type="ORF">PSYICH_LOCUS7196</name>
</gene>
<evidence type="ECO:0000256" key="8">
    <source>
        <dbReference type="ARBA" id="ARBA00023125"/>
    </source>
</evidence>
<dbReference type="Pfam" id="PF05485">
    <property type="entry name" value="THAP"/>
    <property type="match status" value="1"/>
</dbReference>
<keyword evidence="15" id="KW-1185">Reference proteome</keyword>
<keyword evidence="7" id="KW-0175">Coiled coil</keyword>
<accession>A0A9P0CMY9</accession>
<dbReference type="AlphaFoldDB" id="A0A9P0CMY9"/>
<organism evidence="14 15">
    <name type="scientific">Psylliodes chrysocephalus</name>
    <dbReference type="NCBI Taxonomy" id="3402493"/>
    <lineage>
        <taxon>Eukaryota</taxon>
        <taxon>Metazoa</taxon>
        <taxon>Ecdysozoa</taxon>
        <taxon>Arthropoda</taxon>
        <taxon>Hexapoda</taxon>
        <taxon>Insecta</taxon>
        <taxon>Pterygota</taxon>
        <taxon>Neoptera</taxon>
        <taxon>Endopterygota</taxon>
        <taxon>Coleoptera</taxon>
        <taxon>Polyphaga</taxon>
        <taxon>Cucujiformia</taxon>
        <taxon>Chrysomeloidea</taxon>
        <taxon>Chrysomelidae</taxon>
        <taxon>Galerucinae</taxon>
        <taxon>Alticini</taxon>
        <taxon>Psylliodes</taxon>
    </lineage>
</organism>
<evidence type="ECO:0000313" key="14">
    <source>
        <dbReference type="EMBL" id="CAH1106302.1"/>
    </source>
</evidence>
<keyword evidence="4 12" id="KW-0863">Zinc-finger</keyword>
<evidence type="ECO:0000259" key="13">
    <source>
        <dbReference type="PROSITE" id="PS50950"/>
    </source>
</evidence>
<dbReference type="PANTHER" id="PTHR46600:SF1">
    <property type="entry name" value="THAP DOMAIN-CONTAINING PROTEIN 1"/>
    <property type="match status" value="1"/>
</dbReference>
<protein>
    <recommendedName>
        <fullName evidence="13">THAP-type domain-containing protein</fullName>
    </recommendedName>
</protein>
<dbReference type="OrthoDB" id="7554946at2759"/>
<keyword evidence="10" id="KW-0539">Nucleus</keyword>
<evidence type="ECO:0000256" key="7">
    <source>
        <dbReference type="ARBA" id="ARBA00023054"/>
    </source>
</evidence>
<comment type="subcellular location">
    <subcellularLocation>
        <location evidence="1">Nucleus</location>
        <location evidence="1">Nucleoplasm</location>
    </subcellularLocation>
</comment>
<dbReference type="InterPro" id="IPR026516">
    <property type="entry name" value="THAP1/10"/>
</dbReference>
<evidence type="ECO:0000256" key="11">
    <source>
        <dbReference type="ARBA" id="ARBA00023306"/>
    </source>
</evidence>
<evidence type="ECO:0000256" key="3">
    <source>
        <dbReference type="ARBA" id="ARBA00022723"/>
    </source>
</evidence>
<keyword evidence="8 12" id="KW-0238">DNA-binding</keyword>
<keyword evidence="3" id="KW-0479">Metal-binding</keyword>
<evidence type="ECO:0000256" key="9">
    <source>
        <dbReference type="ARBA" id="ARBA00023163"/>
    </source>
</evidence>
<name>A0A9P0CMY9_9CUCU</name>
<dbReference type="PANTHER" id="PTHR46600">
    <property type="entry name" value="THAP DOMAIN-CONTAINING"/>
    <property type="match status" value="1"/>
</dbReference>
<feature type="domain" description="THAP-type" evidence="13">
    <location>
        <begin position="1"/>
        <end position="104"/>
    </location>
</feature>
<evidence type="ECO:0000256" key="2">
    <source>
        <dbReference type="ARBA" id="ARBA00006177"/>
    </source>
</evidence>
<comment type="similarity">
    <text evidence="2">Belongs to the THAP1 family.</text>
</comment>
<dbReference type="GO" id="GO:0008270">
    <property type="term" value="F:zinc ion binding"/>
    <property type="evidence" value="ECO:0007669"/>
    <property type="project" value="UniProtKB-KW"/>
</dbReference>
<dbReference type="PROSITE" id="PS50950">
    <property type="entry name" value="ZF_THAP"/>
    <property type="match status" value="1"/>
</dbReference>
<keyword evidence="5" id="KW-0862">Zinc</keyword>
<keyword evidence="11" id="KW-0131">Cell cycle</keyword>
<dbReference type="InterPro" id="IPR006612">
    <property type="entry name" value="THAP_Znf"/>
</dbReference>
<reference evidence="14" key="1">
    <citation type="submission" date="2022-01" db="EMBL/GenBank/DDBJ databases">
        <authorList>
            <person name="King R."/>
        </authorList>
    </citation>
    <scope>NUCLEOTIDE SEQUENCE</scope>
</reference>
<evidence type="ECO:0000256" key="4">
    <source>
        <dbReference type="ARBA" id="ARBA00022771"/>
    </source>
</evidence>
<evidence type="ECO:0000256" key="1">
    <source>
        <dbReference type="ARBA" id="ARBA00004642"/>
    </source>
</evidence>
<keyword evidence="6" id="KW-0805">Transcription regulation</keyword>
<evidence type="ECO:0000256" key="12">
    <source>
        <dbReference type="PROSITE-ProRule" id="PRU00309"/>
    </source>
</evidence>
<dbReference type="GO" id="GO:0043565">
    <property type="term" value="F:sequence-specific DNA binding"/>
    <property type="evidence" value="ECO:0007669"/>
    <property type="project" value="InterPro"/>
</dbReference>
<evidence type="ECO:0000313" key="15">
    <source>
        <dbReference type="Proteomes" id="UP001153636"/>
    </source>
</evidence>
<dbReference type="GO" id="GO:0005654">
    <property type="term" value="C:nucleoplasm"/>
    <property type="evidence" value="ECO:0007669"/>
    <property type="project" value="UniProtKB-SubCell"/>
</dbReference>
<evidence type="ECO:0000256" key="6">
    <source>
        <dbReference type="ARBA" id="ARBA00023015"/>
    </source>
</evidence>
<proteinExistence type="inferred from homology"/>
<evidence type="ECO:0000256" key="10">
    <source>
        <dbReference type="ARBA" id="ARBA00023242"/>
    </source>
</evidence>
<sequence>MVNSCAVYKCDSSGLRRGLRGHSRGNNKSFFKCSDRSGDRFLKWQKIFDGTYTKIHPRSYICEKHFYSSDIISEKVITDPTGKVIFHRTYKNKMLKKDAIPIFVIYDETTYQWTSGNIMYNTIEDLKNENMEYTGNNLEYFDDNDNKECIAGLVSEFSIPYGDETFDHSNNGGITNETIFEKLCQKNTNLLFPDLSWGVHKNIPNKYIMFSQLITESSEVGNAPEIRKKILVHEDGRMEVYFLNKRMTLQDIPQIVESINQVEQLLQIVHNLNICVGGPSLKMYSSVNNVRSSYKDNISYKWRHTLCPVYIQHGVICRKCATLDGILRRHIVVNAKLKRDKYNEARALTRAKKKLEKFISTNKIDWVDIMVEKDS</sequence>
<keyword evidence="9" id="KW-0804">Transcription</keyword>
<dbReference type="SUPFAM" id="SSF57716">
    <property type="entry name" value="Glucocorticoid receptor-like (DNA-binding domain)"/>
    <property type="match status" value="1"/>
</dbReference>
<dbReference type="Proteomes" id="UP001153636">
    <property type="component" value="Chromosome 2"/>
</dbReference>
<dbReference type="EMBL" id="OV651814">
    <property type="protein sequence ID" value="CAH1106302.1"/>
    <property type="molecule type" value="Genomic_DNA"/>
</dbReference>
<evidence type="ECO:0000256" key="5">
    <source>
        <dbReference type="ARBA" id="ARBA00022833"/>
    </source>
</evidence>